<dbReference type="AlphaFoldDB" id="A0A8J3G6G7"/>
<gene>
    <name evidence="1" type="ORF">GCM10008106_27150</name>
</gene>
<comment type="caution">
    <text evidence="1">The sequence shown here is derived from an EMBL/GenBank/DDBJ whole genome shotgun (WGS) entry which is preliminary data.</text>
</comment>
<evidence type="ECO:0000313" key="1">
    <source>
        <dbReference type="EMBL" id="GHB44640.1"/>
    </source>
</evidence>
<dbReference type="EMBL" id="BMYF01000017">
    <property type="protein sequence ID" value="GHB44640.1"/>
    <property type="molecule type" value="Genomic_DNA"/>
</dbReference>
<evidence type="ECO:0000313" key="2">
    <source>
        <dbReference type="Proteomes" id="UP000642809"/>
    </source>
</evidence>
<proteinExistence type="predicted"/>
<keyword evidence="2" id="KW-1185">Reference proteome</keyword>
<name>A0A8J3G6G7_9BACT</name>
<sequence length="75" mass="9120">MNEQLLTILDQVRRQRTYWERQKKKQGSIKSPRSEWMALKFLRLEAFFQARLELHVHSTITNEKLYEDLGIETIK</sequence>
<organism evidence="1 2">
    <name type="scientific">Mongoliitalea lutea</name>
    <dbReference type="NCBI Taxonomy" id="849756"/>
    <lineage>
        <taxon>Bacteria</taxon>
        <taxon>Pseudomonadati</taxon>
        <taxon>Bacteroidota</taxon>
        <taxon>Cytophagia</taxon>
        <taxon>Cytophagales</taxon>
        <taxon>Cyclobacteriaceae</taxon>
        <taxon>Mongoliitalea</taxon>
    </lineage>
</organism>
<dbReference type="Proteomes" id="UP000642809">
    <property type="component" value="Unassembled WGS sequence"/>
</dbReference>
<reference evidence="1" key="1">
    <citation type="journal article" date="2014" name="Int. J. Syst. Evol. Microbiol.">
        <title>Complete genome sequence of Corynebacterium casei LMG S-19264T (=DSM 44701T), isolated from a smear-ripened cheese.</title>
        <authorList>
            <consortium name="US DOE Joint Genome Institute (JGI-PGF)"/>
            <person name="Walter F."/>
            <person name="Albersmeier A."/>
            <person name="Kalinowski J."/>
            <person name="Ruckert C."/>
        </authorList>
    </citation>
    <scope>NUCLEOTIDE SEQUENCE</scope>
    <source>
        <strain evidence="1">KCTC 23224</strain>
    </source>
</reference>
<reference evidence="1" key="2">
    <citation type="submission" date="2020-09" db="EMBL/GenBank/DDBJ databases">
        <authorList>
            <person name="Sun Q."/>
            <person name="Kim S."/>
        </authorList>
    </citation>
    <scope>NUCLEOTIDE SEQUENCE</scope>
    <source>
        <strain evidence="1">KCTC 23224</strain>
    </source>
</reference>
<accession>A0A8J3G6G7</accession>
<protein>
    <submittedName>
        <fullName evidence="1">Uncharacterized protein</fullName>
    </submittedName>
</protein>